<evidence type="ECO:0000256" key="6">
    <source>
        <dbReference type="ARBA" id="ARBA00022884"/>
    </source>
</evidence>
<gene>
    <name evidence="11" type="ORF">HOLleu_33522</name>
</gene>
<dbReference type="Gene3D" id="2.60.120.340">
    <property type="entry name" value="Nucleoplasmin core domain"/>
    <property type="match status" value="1"/>
</dbReference>
<dbReference type="InterPro" id="IPR032569">
    <property type="entry name" value="NPM1_C"/>
</dbReference>
<feature type="domain" description="Nucleophosmin C-terminal" evidence="10">
    <location>
        <begin position="278"/>
        <end position="309"/>
    </location>
</feature>
<feature type="domain" description="Nucleoplasmin core" evidence="9">
    <location>
        <begin position="7"/>
        <end position="115"/>
    </location>
</feature>
<keyword evidence="6" id="KW-0694">RNA-binding</keyword>
<dbReference type="PANTHER" id="PTHR22747">
    <property type="entry name" value="NUCLEOPLASMIN"/>
    <property type="match status" value="1"/>
</dbReference>
<comment type="subcellular location">
    <subcellularLocation>
        <location evidence="1">Cytoplasm</location>
    </subcellularLocation>
    <subcellularLocation>
        <location evidence="2">Nucleus</location>
        <location evidence="2">Nucleolus</location>
    </subcellularLocation>
</comment>
<dbReference type="GO" id="GO:0042393">
    <property type="term" value="F:histone binding"/>
    <property type="evidence" value="ECO:0007669"/>
    <property type="project" value="TreeGrafter"/>
</dbReference>
<dbReference type="Gene3D" id="1.10.10.2100">
    <property type="match status" value="1"/>
</dbReference>
<name>A0A9Q1BGP0_HOLLE</name>
<dbReference type="GO" id="GO:0003682">
    <property type="term" value="F:chromatin binding"/>
    <property type="evidence" value="ECO:0007669"/>
    <property type="project" value="TreeGrafter"/>
</dbReference>
<dbReference type="AlphaFoldDB" id="A0A9Q1BGP0"/>
<evidence type="ECO:0000259" key="9">
    <source>
        <dbReference type="Pfam" id="PF03066"/>
    </source>
</evidence>
<dbReference type="FunFam" id="1.10.10.2100:FF:000002">
    <property type="entry name" value="cell growth-regulating nucleolar protein-like"/>
    <property type="match status" value="1"/>
</dbReference>
<dbReference type="InterPro" id="IPR004301">
    <property type="entry name" value="Nucleoplasmin"/>
</dbReference>
<dbReference type="PANTHER" id="PTHR22747:SF18">
    <property type="entry name" value="GEO09167P1-RELATED"/>
    <property type="match status" value="1"/>
</dbReference>
<evidence type="ECO:0000256" key="8">
    <source>
        <dbReference type="SAM" id="MobiDB-lite"/>
    </source>
</evidence>
<evidence type="ECO:0000256" key="1">
    <source>
        <dbReference type="ARBA" id="ARBA00004496"/>
    </source>
</evidence>
<feature type="compositionally biased region" description="Acidic residues" evidence="8">
    <location>
        <begin position="176"/>
        <end position="231"/>
    </location>
</feature>
<dbReference type="GO" id="GO:0003723">
    <property type="term" value="F:RNA binding"/>
    <property type="evidence" value="ECO:0007669"/>
    <property type="project" value="UniProtKB-KW"/>
</dbReference>
<dbReference type="Pfam" id="PF16276">
    <property type="entry name" value="NPM1-C"/>
    <property type="match status" value="1"/>
</dbReference>
<keyword evidence="4" id="KW-0963">Cytoplasm</keyword>
<dbReference type="GO" id="GO:0005737">
    <property type="term" value="C:cytoplasm"/>
    <property type="evidence" value="ECO:0007669"/>
    <property type="project" value="UniProtKB-SubCell"/>
</dbReference>
<comment type="similarity">
    <text evidence="3">Belongs to the nucleoplasmin family.</text>
</comment>
<organism evidence="11 12">
    <name type="scientific">Holothuria leucospilota</name>
    <name type="common">Black long sea cucumber</name>
    <name type="synonym">Mertensiothuria leucospilota</name>
    <dbReference type="NCBI Taxonomy" id="206669"/>
    <lineage>
        <taxon>Eukaryota</taxon>
        <taxon>Metazoa</taxon>
        <taxon>Echinodermata</taxon>
        <taxon>Eleutherozoa</taxon>
        <taxon>Echinozoa</taxon>
        <taxon>Holothuroidea</taxon>
        <taxon>Aspidochirotacea</taxon>
        <taxon>Aspidochirotida</taxon>
        <taxon>Holothuriidae</taxon>
        <taxon>Holothuria</taxon>
    </lineage>
</organism>
<evidence type="ECO:0000313" key="12">
    <source>
        <dbReference type="Proteomes" id="UP001152320"/>
    </source>
</evidence>
<proteinExistence type="inferred from homology"/>
<dbReference type="EMBL" id="JAIZAY010000017">
    <property type="protein sequence ID" value="KAJ8025850.1"/>
    <property type="molecule type" value="Genomic_DNA"/>
</dbReference>
<reference evidence="11" key="1">
    <citation type="submission" date="2021-10" db="EMBL/GenBank/DDBJ databases">
        <title>Tropical sea cucumber genome reveals ecological adaptation and Cuvierian tubules defense mechanism.</title>
        <authorList>
            <person name="Chen T."/>
        </authorList>
    </citation>
    <scope>NUCLEOTIDE SEQUENCE</scope>
    <source>
        <strain evidence="11">Nanhai2018</strain>
        <tissue evidence="11">Muscle</tissue>
    </source>
</reference>
<dbReference type="Proteomes" id="UP001152320">
    <property type="component" value="Chromosome 17"/>
</dbReference>
<dbReference type="InterPro" id="IPR024057">
    <property type="entry name" value="Nucleoplasmin_core_dom"/>
</dbReference>
<evidence type="ECO:0000259" key="10">
    <source>
        <dbReference type="Pfam" id="PF16276"/>
    </source>
</evidence>
<dbReference type="GO" id="GO:0005654">
    <property type="term" value="C:nucleoplasm"/>
    <property type="evidence" value="ECO:0007669"/>
    <property type="project" value="TreeGrafter"/>
</dbReference>
<dbReference type="OrthoDB" id="6075101at2759"/>
<keyword evidence="12" id="KW-1185">Reference proteome</keyword>
<protein>
    <submittedName>
        <fullName evidence="11">Nucleoplasmin-like protein ANO39</fullName>
    </submittedName>
</protein>
<sequence length="315" mass="35103">MATREYFWGVELSEKKKEVVWDPEKEDEEDDLDTSGLTHFLFLKQAVLGKNAKDGERNLVEITAEDFDGNSISLPLLSLKMGLNESTVLDIGASPPISLKLVSGSGPVCLTGQHALEMTEDDLDLLDDEAEESPVKVPPKSKATKRPSSTTDGPAKKPLLQAKLDESDSKVKKDTAEEDDDDYDSEEDEDFTMNMGDEESDEDSDEDESGDEEDGDNDEDEEDEKEEEEKESPEKKSKDKGKVNGAGPKKTEQKKTPKGKDKPSVDQLKKLIMQSPSKPKKQGKFVNYVKNAFKVSDEKTLNDLWTWYKESALKG</sequence>
<keyword evidence="5" id="KW-0597">Phosphoprotein</keyword>
<evidence type="ECO:0000256" key="5">
    <source>
        <dbReference type="ARBA" id="ARBA00022553"/>
    </source>
</evidence>
<evidence type="ECO:0000256" key="7">
    <source>
        <dbReference type="ARBA" id="ARBA00023242"/>
    </source>
</evidence>
<dbReference type="GO" id="GO:0006338">
    <property type="term" value="P:chromatin remodeling"/>
    <property type="evidence" value="ECO:0007669"/>
    <property type="project" value="TreeGrafter"/>
</dbReference>
<dbReference type="SUPFAM" id="SSF69203">
    <property type="entry name" value="Nucleoplasmin-like core domain"/>
    <property type="match status" value="1"/>
</dbReference>
<keyword evidence="7" id="KW-0539">Nucleus</keyword>
<feature type="compositionally biased region" description="Basic and acidic residues" evidence="8">
    <location>
        <begin position="249"/>
        <end position="267"/>
    </location>
</feature>
<feature type="compositionally biased region" description="Basic and acidic residues" evidence="8">
    <location>
        <begin position="232"/>
        <end position="242"/>
    </location>
</feature>
<dbReference type="Pfam" id="PF03066">
    <property type="entry name" value="Nucleoplasmin"/>
    <property type="match status" value="1"/>
</dbReference>
<evidence type="ECO:0000256" key="4">
    <source>
        <dbReference type="ARBA" id="ARBA00022490"/>
    </source>
</evidence>
<evidence type="ECO:0000256" key="2">
    <source>
        <dbReference type="ARBA" id="ARBA00004604"/>
    </source>
</evidence>
<comment type="caution">
    <text evidence="11">The sequence shown here is derived from an EMBL/GenBank/DDBJ whole genome shotgun (WGS) entry which is preliminary data.</text>
</comment>
<accession>A0A9Q1BGP0</accession>
<feature type="region of interest" description="Disordered" evidence="8">
    <location>
        <begin position="131"/>
        <end position="267"/>
    </location>
</feature>
<evidence type="ECO:0000256" key="3">
    <source>
        <dbReference type="ARBA" id="ARBA00010744"/>
    </source>
</evidence>
<dbReference type="InterPro" id="IPR036824">
    <property type="entry name" value="Nucleoplasmin_core_dom_sf"/>
</dbReference>
<feature type="compositionally biased region" description="Basic and acidic residues" evidence="8">
    <location>
        <begin position="163"/>
        <end position="175"/>
    </location>
</feature>
<evidence type="ECO:0000313" key="11">
    <source>
        <dbReference type="EMBL" id="KAJ8025850.1"/>
    </source>
</evidence>
<dbReference type="GO" id="GO:0005730">
    <property type="term" value="C:nucleolus"/>
    <property type="evidence" value="ECO:0007669"/>
    <property type="project" value="UniProtKB-SubCell"/>
</dbReference>